<accession>A0ABC8TKG3</accession>
<evidence type="ECO:0000259" key="2">
    <source>
        <dbReference type="Pfam" id="PF05678"/>
    </source>
</evidence>
<feature type="compositionally biased region" description="Low complexity" evidence="1">
    <location>
        <begin position="37"/>
        <end position="48"/>
    </location>
</feature>
<evidence type="ECO:0000313" key="3">
    <source>
        <dbReference type="EMBL" id="CAK9167833.1"/>
    </source>
</evidence>
<feature type="domain" description="VQ" evidence="2">
    <location>
        <begin position="70"/>
        <end position="94"/>
    </location>
</feature>
<sequence>MSPTQFHDHHHQAKRETNGLYPPPLKINKDSHFIKKSPPSSSSSSSSSLVSGMASISARPPQRQPVIIYTHSPKVIHTNPRDFMQLVQKLTGLSRSDHDDTVQPKLEPGNDSSEEYHKNIKNVMNDDNDCTSVVTDENGSSVGDVHVNSCFIPSIFEPPNPCFNNFPFFTQNPTDFSCSTKPFYNYTDPLFLMPNMRSSISSSTLESMKEFPEY</sequence>
<proteinExistence type="predicted"/>
<dbReference type="PANTHER" id="PTHR33143:SF4">
    <property type="entry name" value="VQ DOMAIN-CONTAINING PROTEIN"/>
    <property type="match status" value="1"/>
</dbReference>
<dbReference type="EMBL" id="CAUOFW020004946">
    <property type="protein sequence ID" value="CAK9167833.1"/>
    <property type="molecule type" value="Genomic_DNA"/>
</dbReference>
<keyword evidence="4" id="KW-1185">Reference proteome</keyword>
<dbReference type="AlphaFoldDB" id="A0ABC8TKG3"/>
<feature type="region of interest" description="Disordered" evidence="1">
    <location>
        <begin position="1"/>
        <end position="65"/>
    </location>
</feature>
<protein>
    <recommendedName>
        <fullName evidence="2">VQ domain-containing protein</fullName>
    </recommendedName>
</protein>
<gene>
    <name evidence="3" type="ORF">ILEXP_LOCUS37150</name>
</gene>
<evidence type="ECO:0000313" key="4">
    <source>
        <dbReference type="Proteomes" id="UP001642360"/>
    </source>
</evidence>
<feature type="region of interest" description="Disordered" evidence="1">
    <location>
        <begin position="94"/>
        <end position="115"/>
    </location>
</feature>
<evidence type="ECO:0000256" key="1">
    <source>
        <dbReference type="SAM" id="MobiDB-lite"/>
    </source>
</evidence>
<dbReference type="Proteomes" id="UP001642360">
    <property type="component" value="Unassembled WGS sequence"/>
</dbReference>
<dbReference type="PANTHER" id="PTHR33143">
    <property type="entry name" value="F16F4.1 PROTEIN-RELATED"/>
    <property type="match status" value="1"/>
</dbReference>
<reference evidence="3 4" key="1">
    <citation type="submission" date="2024-02" db="EMBL/GenBank/DDBJ databases">
        <authorList>
            <person name="Vignale AGUSTIN F."/>
            <person name="Sosa J E."/>
            <person name="Modenutti C."/>
        </authorList>
    </citation>
    <scope>NUCLEOTIDE SEQUENCE [LARGE SCALE GENOMIC DNA]</scope>
</reference>
<dbReference type="InterPro" id="IPR008889">
    <property type="entry name" value="VQ"/>
</dbReference>
<organism evidence="3 4">
    <name type="scientific">Ilex paraguariensis</name>
    <name type="common">yerba mate</name>
    <dbReference type="NCBI Taxonomy" id="185542"/>
    <lineage>
        <taxon>Eukaryota</taxon>
        <taxon>Viridiplantae</taxon>
        <taxon>Streptophyta</taxon>
        <taxon>Embryophyta</taxon>
        <taxon>Tracheophyta</taxon>
        <taxon>Spermatophyta</taxon>
        <taxon>Magnoliopsida</taxon>
        <taxon>eudicotyledons</taxon>
        <taxon>Gunneridae</taxon>
        <taxon>Pentapetalae</taxon>
        <taxon>asterids</taxon>
        <taxon>campanulids</taxon>
        <taxon>Aquifoliales</taxon>
        <taxon>Aquifoliaceae</taxon>
        <taxon>Ilex</taxon>
    </lineage>
</organism>
<comment type="caution">
    <text evidence="3">The sequence shown here is derived from an EMBL/GenBank/DDBJ whole genome shotgun (WGS) entry which is preliminary data.</text>
</comment>
<dbReference type="InterPro" id="IPR039607">
    <property type="entry name" value="VQ_8/17/18/20/21/25"/>
</dbReference>
<name>A0ABC8TKG3_9AQUA</name>
<dbReference type="Pfam" id="PF05678">
    <property type="entry name" value="VQ"/>
    <property type="match status" value="1"/>
</dbReference>